<dbReference type="EMBL" id="JRES01000644">
    <property type="protein sequence ID" value="KNC29654.1"/>
    <property type="molecule type" value="Genomic_DNA"/>
</dbReference>
<dbReference type="PANTHER" id="PTHR43270">
    <property type="entry name" value="BETA-ALA-HIS DIPEPTIDASE"/>
    <property type="match status" value="1"/>
</dbReference>
<evidence type="ECO:0000256" key="5">
    <source>
        <dbReference type="ARBA" id="ARBA00022801"/>
    </source>
</evidence>
<evidence type="ECO:0000256" key="4">
    <source>
        <dbReference type="ARBA" id="ARBA00022723"/>
    </source>
</evidence>
<evidence type="ECO:0000313" key="9">
    <source>
        <dbReference type="Proteomes" id="UP000037069"/>
    </source>
</evidence>
<evidence type="ECO:0000256" key="1">
    <source>
        <dbReference type="ARBA" id="ARBA00006247"/>
    </source>
</evidence>
<dbReference type="OMA" id="VECAQKD"/>
<accession>A0A0L0CDT3</accession>
<dbReference type="AlphaFoldDB" id="A0A0L0CDT3"/>
<evidence type="ECO:0000256" key="3">
    <source>
        <dbReference type="ARBA" id="ARBA00022670"/>
    </source>
</evidence>
<evidence type="ECO:0000313" key="8">
    <source>
        <dbReference type="EMBL" id="KNC29654.1"/>
    </source>
</evidence>
<dbReference type="PROSITE" id="PS00759">
    <property type="entry name" value="ARGE_DAPE_CPG2_2"/>
    <property type="match status" value="2"/>
</dbReference>
<sequence>MSVLPSDLKQLFKLVDENKSKYIDDLRTAVGIQSVSAWPEKRGEVDRMVRWTEDKLKTLGTETKLVDVGEQTLHNGEKLHLPKVLLGTLGKDPKKKTVVVYGHLDVQPAFKEDGWATEPFELTEKDSKLYGRGASDDKGPILCWIHAIEAYQKLNIDIPVNVKFIFEGMEESGSLGLDDLLMSLKDNFLADVDYVCISDNYWLGKTRPCITYGLRGVVYYAVEVECAQKDLHSGVFGGTVYEAMSDLCWLLSTLVDKETNIQIPGIERDIAPLLDNEEEIYEKIDFDIADYKRNIGTRALPHKENKTQLLMHRWRYPSLSIHGIEGAFSEAGAKTVIPAKVIGKFSIRLVPNQDPEHITECVKKYLNAKWAEHGSPNKMSVKLVHSGKPWNEDPNHPHYEAAKQAVKHVFNVEPDMIREGASIPVTLTLQEATGKNCILLPVGAGDDGAHSQNEKIDIYNYVEGTKLLGAYLFVDDNKSKYIDVLRTAVGIQSVSAWPEKRGEIDRMVRWTEDKLKALGAETKLVDIGEETLHSGEKIPLPKVLLGTLGKDPKKKTVVVYGHLDVQPALKDDGWATEPFELTEKDGKLYGRGASDDKGPVLCWIHAIEAYQKLNIDIPVNVKFVFEGMEESGSLGLDDLLMSLKDNFLADVDYVCISDNYWLGKTRPCLTYGLRGLVYYTVEVECAQKDLHSGVFGGTVHEAMPDLCWLLSTLVDKETKIQIPGIERDIAPLLHNEHEIYEKIDYEVEDYKKDIGAQALPHKENKTQLLMHRWRYPSLSIHGIEGAFSEAGAKTVIPAKVIGKFSMRLVPNQDPDHITECVTKYLNEKWAERGSPNKMSVKLLSAGKPWTEDPNHPHYEAAKQAIKHVFKVEPDMTREGGSIPVTLTLQEATGKNCILVPVGACDDGAHSQNEKIDIYNYVEGTKLLGAYLYEVGKLN</sequence>
<dbReference type="GO" id="GO:0006508">
    <property type="term" value="P:proteolysis"/>
    <property type="evidence" value="ECO:0007669"/>
    <property type="project" value="UniProtKB-KW"/>
</dbReference>
<dbReference type="Pfam" id="PF07687">
    <property type="entry name" value="M20_dimer"/>
    <property type="match status" value="2"/>
</dbReference>
<dbReference type="Gene3D" id="3.30.70.360">
    <property type="match status" value="2"/>
</dbReference>
<keyword evidence="5" id="KW-0378">Hydrolase</keyword>
<dbReference type="Proteomes" id="UP000037069">
    <property type="component" value="Unassembled WGS sequence"/>
</dbReference>
<name>A0A0L0CDT3_LUCCU</name>
<organism evidence="8 9">
    <name type="scientific">Lucilia cuprina</name>
    <name type="common">Green bottle fly</name>
    <name type="synonym">Australian sheep blowfly</name>
    <dbReference type="NCBI Taxonomy" id="7375"/>
    <lineage>
        <taxon>Eukaryota</taxon>
        <taxon>Metazoa</taxon>
        <taxon>Ecdysozoa</taxon>
        <taxon>Arthropoda</taxon>
        <taxon>Hexapoda</taxon>
        <taxon>Insecta</taxon>
        <taxon>Pterygota</taxon>
        <taxon>Neoptera</taxon>
        <taxon>Endopterygota</taxon>
        <taxon>Diptera</taxon>
        <taxon>Brachycera</taxon>
        <taxon>Muscomorpha</taxon>
        <taxon>Oestroidea</taxon>
        <taxon>Calliphoridae</taxon>
        <taxon>Luciliinae</taxon>
        <taxon>Lucilia</taxon>
    </lineage>
</organism>
<dbReference type="InterPro" id="IPR002933">
    <property type="entry name" value="Peptidase_M20"/>
</dbReference>
<dbReference type="InterPro" id="IPR001261">
    <property type="entry name" value="ArgE/DapE_CS"/>
</dbReference>
<keyword evidence="6" id="KW-0482">Metalloprotease</keyword>
<dbReference type="PANTHER" id="PTHR43270:SF4">
    <property type="entry name" value="CARNOSINE DIPEPTIDASE 2, ISOFORM A"/>
    <property type="match status" value="1"/>
</dbReference>
<dbReference type="InterPro" id="IPR011650">
    <property type="entry name" value="Peptidase_M20_dimer"/>
</dbReference>
<dbReference type="Gene3D" id="3.40.630.10">
    <property type="entry name" value="Zn peptidases"/>
    <property type="match status" value="2"/>
</dbReference>
<evidence type="ECO:0000259" key="7">
    <source>
        <dbReference type="Pfam" id="PF07687"/>
    </source>
</evidence>
<dbReference type="OrthoDB" id="7832001at2759"/>
<feature type="domain" description="Peptidase M20 dimerisation" evidence="7">
    <location>
        <begin position="671"/>
        <end position="830"/>
    </location>
</feature>
<comment type="similarity">
    <text evidence="1">Belongs to the peptidase M20A family.</text>
</comment>
<gene>
    <name evidence="8" type="ORF">FF38_08680</name>
</gene>
<evidence type="ECO:0000256" key="2">
    <source>
        <dbReference type="ARBA" id="ARBA00022553"/>
    </source>
</evidence>
<dbReference type="STRING" id="7375.A0A0L0CDT3"/>
<dbReference type="CDD" id="cd05676">
    <property type="entry name" value="M20_dipept_like_CNDP"/>
    <property type="match status" value="2"/>
</dbReference>
<keyword evidence="3" id="KW-0645">Protease</keyword>
<dbReference type="GO" id="GO:0046872">
    <property type="term" value="F:metal ion binding"/>
    <property type="evidence" value="ECO:0007669"/>
    <property type="project" value="UniProtKB-KW"/>
</dbReference>
<protein>
    <recommendedName>
        <fullName evidence="7">Peptidase M20 dimerisation domain-containing protein</fullName>
    </recommendedName>
</protein>
<dbReference type="FunFam" id="3.30.70.360:FF:000008">
    <property type="entry name" value="Cytosolic non-specific dipeptidase"/>
    <property type="match status" value="1"/>
</dbReference>
<dbReference type="GO" id="GO:0008237">
    <property type="term" value="F:metallopeptidase activity"/>
    <property type="evidence" value="ECO:0007669"/>
    <property type="project" value="UniProtKB-KW"/>
</dbReference>
<keyword evidence="9" id="KW-1185">Reference proteome</keyword>
<dbReference type="InterPro" id="IPR051458">
    <property type="entry name" value="Cyt/Met_Dipeptidase"/>
</dbReference>
<dbReference type="Pfam" id="PF01546">
    <property type="entry name" value="Peptidase_M20"/>
    <property type="match status" value="2"/>
</dbReference>
<keyword evidence="2" id="KW-0597">Phosphoprotein</keyword>
<keyword evidence="4" id="KW-0479">Metal-binding</keyword>
<dbReference type="SUPFAM" id="SSF53187">
    <property type="entry name" value="Zn-dependent exopeptidases"/>
    <property type="match status" value="2"/>
</dbReference>
<reference evidence="8 9" key="1">
    <citation type="journal article" date="2015" name="Nat. Commun.">
        <title>Lucilia cuprina genome unlocks parasitic fly biology to underpin future interventions.</title>
        <authorList>
            <person name="Anstead C.A."/>
            <person name="Korhonen P.K."/>
            <person name="Young N.D."/>
            <person name="Hall R.S."/>
            <person name="Jex A.R."/>
            <person name="Murali S.C."/>
            <person name="Hughes D.S."/>
            <person name="Lee S.F."/>
            <person name="Perry T."/>
            <person name="Stroehlein A.J."/>
            <person name="Ansell B.R."/>
            <person name="Breugelmans B."/>
            <person name="Hofmann A."/>
            <person name="Qu J."/>
            <person name="Dugan S."/>
            <person name="Lee S.L."/>
            <person name="Chao H."/>
            <person name="Dinh H."/>
            <person name="Han Y."/>
            <person name="Doddapaneni H.V."/>
            <person name="Worley K.C."/>
            <person name="Muzny D.M."/>
            <person name="Ioannidis P."/>
            <person name="Waterhouse R.M."/>
            <person name="Zdobnov E.M."/>
            <person name="James P.J."/>
            <person name="Bagnall N.H."/>
            <person name="Kotze A.C."/>
            <person name="Gibbs R.A."/>
            <person name="Richards S."/>
            <person name="Batterham P."/>
            <person name="Gasser R.B."/>
        </authorList>
    </citation>
    <scope>NUCLEOTIDE SEQUENCE [LARGE SCALE GENOMIC DNA]</scope>
    <source>
        <strain evidence="8 9">LS</strain>
        <tissue evidence="8">Full body</tissue>
    </source>
</reference>
<evidence type="ECO:0000256" key="6">
    <source>
        <dbReference type="ARBA" id="ARBA00023049"/>
    </source>
</evidence>
<proteinExistence type="inferred from homology"/>
<feature type="domain" description="Peptidase M20 dimerisation" evidence="7">
    <location>
        <begin position="213"/>
        <end position="372"/>
    </location>
</feature>
<comment type="caution">
    <text evidence="8">The sequence shown here is derived from an EMBL/GenBank/DDBJ whole genome shotgun (WGS) entry which is preliminary data.</text>
</comment>